<name>A0A8H6Y3P8_9AGAR</name>
<keyword evidence="3" id="KW-1185">Reference proteome</keyword>
<evidence type="ECO:0000256" key="1">
    <source>
        <dbReference type="SAM" id="MobiDB-lite"/>
    </source>
</evidence>
<accession>A0A8H6Y3P8</accession>
<reference evidence="2" key="1">
    <citation type="submission" date="2020-05" db="EMBL/GenBank/DDBJ databases">
        <title>Mycena genomes resolve the evolution of fungal bioluminescence.</title>
        <authorList>
            <person name="Tsai I.J."/>
        </authorList>
    </citation>
    <scope>NUCLEOTIDE SEQUENCE</scope>
    <source>
        <strain evidence="2">CCC161011</strain>
    </source>
</reference>
<feature type="region of interest" description="Disordered" evidence="1">
    <location>
        <begin position="161"/>
        <end position="277"/>
    </location>
</feature>
<feature type="compositionally biased region" description="Low complexity" evidence="1">
    <location>
        <begin position="259"/>
        <end position="272"/>
    </location>
</feature>
<feature type="compositionally biased region" description="Polar residues" evidence="1">
    <location>
        <begin position="190"/>
        <end position="206"/>
    </location>
</feature>
<feature type="compositionally biased region" description="Polar residues" evidence="1">
    <location>
        <begin position="97"/>
        <end position="106"/>
    </location>
</feature>
<feature type="region of interest" description="Disordered" evidence="1">
    <location>
        <begin position="97"/>
        <end position="117"/>
    </location>
</feature>
<organism evidence="2 3">
    <name type="scientific">Mycena venus</name>
    <dbReference type="NCBI Taxonomy" id="2733690"/>
    <lineage>
        <taxon>Eukaryota</taxon>
        <taxon>Fungi</taxon>
        <taxon>Dikarya</taxon>
        <taxon>Basidiomycota</taxon>
        <taxon>Agaricomycotina</taxon>
        <taxon>Agaricomycetes</taxon>
        <taxon>Agaricomycetidae</taxon>
        <taxon>Agaricales</taxon>
        <taxon>Marasmiineae</taxon>
        <taxon>Mycenaceae</taxon>
        <taxon>Mycena</taxon>
    </lineage>
</organism>
<feature type="region of interest" description="Disordered" evidence="1">
    <location>
        <begin position="1"/>
        <end position="49"/>
    </location>
</feature>
<proteinExistence type="predicted"/>
<feature type="compositionally biased region" description="Polar residues" evidence="1">
    <location>
        <begin position="28"/>
        <end position="41"/>
    </location>
</feature>
<evidence type="ECO:0000313" key="2">
    <source>
        <dbReference type="EMBL" id="KAF7351854.1"/>
    </source>
</evidence>
<dbReference type="Proteomes" id="UP000620124">
    <property type="component" value="Unassembled WGS sequence"/>
</dbReference>
<dbReference type="OrthoDB" id="3058348at2759"/>
<dbReference type="EMBL" id="JACAZI010000009">
    <property type="protein sequence ID" value="KAF7351854.1"/>
    <property type="molecule type" value="Genomic_DNA"/>
</dbReference>
<gene>
    <name evidence="2" type="ORF">MVEN_01146700</name>
</gene>
<sequence length="387" mass="42181">MTVSVPPAARPFAPTPLVTRHIVPSDISHPNDTSRIDQTNGSSPSLSTPLLSLSTPHSLSTHLLVARPVASSLLSHTHGISRPEQADDSFNSPSMPIPSHSTVHTTSVCPSPPRRKRSRRCFVCGGTGKHRLSPRYCPRTYELLSKHLAKFDTNFRLVSDDGSPLPMTRHPGGVAAHLLSPRRPRPRTVRASSRSVSESPLGSHSNPPHVPRAPHATPPIVSLRVPNTVPTSDLNPPHAPSPSVVERRHIPSAEPSVDSNPPHMSPPSVVHSGPISRSDHSVAPSILHFPPVERLPSPPIYIPVRIPLPDSKPPADSSSEDSPPHIPLSIFELLFISPPIRDELRKLIDVLDRKNVGYEIPTSPSLRKVFFRIFDRIVTSLSPIRII</sequence>
<dbReference type="AlphaFoldDB" id="A0A8H6Y3P8"/>
<protein>
    <submittedName>
        <fullName evidence="2">Uncharacterized protein</fullName>
    </submittedName>
</protein>
<comment type="caution">
    <text evidence="2">The sequence shown here is derived from an EMBL/GenBank/DDBJ whole genome shotgun (WGS) entry which is preliminary data.</text>
</comment>
<evidence type="ECO:0000313" key="3">
    <source>
        <dbReference type="Proteomes" id="UP000620124"/>
    </source>
</evidence>